<dbReference type="SUPFAM" id="SSF103473">
    <property type="entry name" value="MFS general substrate transporter"/>
    <property type="match status" value="1"/>
</dbReference>
<accession>A0ABR2Y3L9</accession>
<feature type="transmembrane region" description="Helical" evidence="4">
    <location>
        <begin position="52"/>
        <end position="71"/>
    </location>
</feature>
<evidence type="ECO:0000256" key="3">
    <source>
        <dbReference type="SAM" id="MobiDB-lite"/>
    </source>
</evidence>
<dbReference type="InterPro" id="IPR050327">
    <property type="entry name" value="Proton-linked_MCT"/>
</dbReference>
<organism evidence="6 7">
    <name type="scientific">Seiridium cardinale</name>
    <dbReference type="NCBI Taxonomy" id="138064"/>
    <lineage>
        <taxon>Eukaryota</taxon>
        <taxon>Fungi</taxon>
        <taxon>Dikarya</taxon>
        <taxon>Ascomycota</taxon>
        <taxon>Pezizomycotina</taxon>
        <taxon>Sordariomycetes</taxon>
        <taxon>Xylariomycetidae</taxon>
        <taxon>Amphisphaeriales</taxon>
        <taxon>Sporocadaceae</taxon>
        <taxon>Seiridium</taxon>
    </lineage>
</organism>
<feature type="transmembrane region" description="Helical" evidence="4">
    <location>
        <begin position="419"/>
        <end position="439"/>
    </location>
</feature>
<dbReference type="EMBL" id="JARVKM010000005">
    <property type="protein sequence ID" value="KAK9780684.1"/>
    <property type="molecule type" value="Genomic_DNA"/>
</dbReference>
<dbReference type="PANTHER" id="PTHR11360:SF305">
    <property type="entry name" value="MAJOR FACILITATOR SUPERFAMILY (MFS) PROFILE DOMAIN-CONTAINING PROTEIN"/>
    <property type="match status" value="1"/>
</dbReference>
<feature type="transmembrane region" description="Helical" evidence="4">
    <location>
        <begin position="149"/>
        <end position="166"/>
    </location>
</feature>
<dbReference type="InterPro" id="IPR036259">
    <property type="entry name" value="MFS_trans_sf"/>
</dbReference>
<feature type="transmembrane region" description="Helical" evidence="4">
    <location>
        <begin position="123"/>
        <end position="143"/>
    </location>
</feature>
<proteinExistence type="inferred from homology"/>
<dbReference type="Gene3D" id="1.20.1250.20">
    <property type="entry name" value="MFS general substrate transporter like domains"/>
    <property type="match status" value="2"/>
</dbReference>
<feature type="transmembrane region" description="Helical" evidence="4">
    <location>
        <begin position="379"/>
        <end position="399"/>
    </location>
</feature>
<dbReference type="PROSITE" id="PS50850">
    <property type="entry name" value="MFS"/>
    <property type="match status" value="1"/>
</dbReference>
<keyword evidence="4" id="KW-0472">Membrane</keyword>
<feature type="region of interest" description="Disordered" evidence="3">
    <location>
        <begin position="1"/>
        <end position="25"/>
    </location>
</feature>
<feature type="transmembrane region" description="Helical" evidence="4">
    <location>
        <begin position="283"/>
        <end position="303"/>
    </location>
</feature>
<evidence type="ECO:0000313" key="7">
    <source>
        <dbReference type="Proteomes" id="UP001465668"/>
    </source>
</evidence>
<protein>
    <submittedName>
        <fullName evidence="6">MFS general substrate transporter</fullName>
    </submittedName>
</protein>
<evidence type="ECO:0000256" key="1">
    <source>
        <dbReference type="ARBA" id="ARBA00004141"/>
    </source>
</evidence>
<reference evidence="6 7" key="1">
    <citation type="submission" date="2024-02" db="EMBL/GenBank/DDBJ databases">
        <title>First draft genome assembly of two strains of Seiridium cardinale.</title>
        <authorList>
            <person name="Emiliani G."/>
            <person name="Scali E."/>
        </authorList>
    </citation>
    <scope>NUCLEOTIDE SEQUENCE [LARGE SCALE GENOMIC DNA]</scope>
    <source>
        <strain evidence="6 7">BM-138-000479</strain>
    </source>
</reference>
<comment type="subcellular location">
    <subcellularLocation>
        <location evidence="1">Membrane</location>
        <topology evidence="1">Multi-pass membrane protein</topology>
    </subcellularLocation>
</comment>
<evidence type="ECO:0000259" key="5">
    <source>
        <dbReference type="PROSITE" id="PS50850"/>
    </source>
</evidence>
<feature type="transmembrane region" description="Helical" evidence="4">
    <location>
        <begin position="253"/>
        <end position="271"/>
    </location>
</feature>
<feature type="transmembrane region" description="Helical" evidence="4">
    <location>
        <begin position="91"/>
        <end position="111"/>
    </location>
</feature>
<sequence length="449" mass="46995">MVSARGENIEPSDEPSQFTNPGLASTSNEKIEGEIEASRQDTAAETIPDGGYGWIVVLACFIQTFWINAWTGSWGILQVALLQTTLKGTPTSTMSFVGSLGLSLPLALGLFSVRVARVIGARWTTLIGIFLYGIGNVLSGFAVSSVGGLFVASGLSYGIGASLMYTMSNSLPVQWFNSKLGTANGMIKMGGGIGATVMAIVCEVLADKLGIAWTFRIMGILSLATGIPAAFLIKERLPAHGNYAIDWSIFRNWAFSLLFMAGAVGVFAIYAPSFFLPYVANSLGFSNTTVAGVMACFNACMAIGRLGSGVACDRFGTMNVLFLTMALNAVTMFAIWSVSSTLAILLVFAILNGIANGAFFVAMPTAIARVTGERRAAGAMSMALTGWSPGLLVGNPIAGVLIDATGADQASSIVPYRPAIFYAGGMALLSAVLVLAARIKLDQSLTKKL</sequence>
<feature type="transmembrane region" description="Helical" evidence="4">
    <location>
        <begin position="187"/>
        <end position="206"/>
    </location>
</feature>
<gene>
    <name evidence="6" type="ORF">SCAR479_01870</name>
</gene>
<feature type="compositionally biased region" description="Polar residues" evidence="3">
    <location>
        <begin position="14"/>
        <end position="25"/>
    </location>
</feature>
<evidence type="ECO:0000256" key="4">
    <source>
        <dbReference type="SAM" id="Phobius"/>
    </source>
</evidence>
<feature type="transmembrane region" description="Helical" evidence="4">
    <location>
        <begin position="212"/>
        <end position="233"/>
    </location>
</feature>
<dbReference type="Pfam" id="PF07690">
    <property type="entry name" value="MFS_1"/>
    <property type="match status" value="1"/>
</dbReference>
<evidence type="ECO:0000256" key="2">
    <source>
        <dbReference type="ARBA" id="ARBA00006727"/>
    </source>
</evidence>
<feature type="transmembrane region" description="Helical" evidence="4">
    <location>
        <begin position="315"/>
        <end position="336"/>
    </location>
</feature>
<dbReference type="Proteomes" id="UP001465668">
    <property type="component" value="Unassembled WGS sequence"/>
</dbReference>
<keyword evidence="4" id="KW-0812">Transmembrane</keyword>
<dbReference type="InterPro" id="IPR011701">
    <property type="entry name" value="MFS"/>
</dbReference>
<keyword evidence="4" id="KW-1133">Transmembrane helix</keyword>
<keyword evidence="7" id="KW-1185">Reference proteome</keyword>
<feature type="transmembrane region" description="Helical" evidence="4">
    <location>
        <begin position="342"/>
        <end position="367"/>
    </location>
</feature>
<dbReference type="PANTHER" id="PTHR11360">
    <property type="entry name" value="MONOCARBOXYLATE TRANSPORTER"/>
    <property type="match status" value="1"/>
</dbReference>
<dbReference type="InterPro" id="IPR020846">
    <property type="entry name" value="MFS_dom"/>
</dbReference>
<evidence type="ECO:0000313" key="6">
    <source>
        <dbReference type="EMBL" id="KAK9780684.1"/>
    </source>
</evidence>
<name>A0ABR2Y3L9_9PEZI</name>
<comment type="similarity">
    <text evidence="2">Belongs to the major facilitator superfamily. Monocarboxylate porter (TC 2.A.1.13) family.</text>
</comment>
<comment type="caution">
    <text evidence="6">The sequence shown here is derived from an EMBL/GenBank/DDBJ whole genome shotgun (WGS) entry which is preliminary data.</text>
</comment>
<feature type="domain" description="Major facilitator superfamily (MFS) profile" evidence="5">
    <location>
        <begin position="254"/>
        <end position="449"/>
    </location>
</feature>